<organism evidence="5 6">
    <name type="scientific">Conexibacter stalactiti</name>
    <dbReference type="NCBI Taxonomy" id="1940611"/>
    <lineage>
        <taxon>Bacteria</taxon>
        <taxon>Bacillati</taxon>
        <taxon>Actinomycetota</taxon>
        <taxon>Thermoleophilia</taxon>
        <taxon>Solirubrobacterales</taxon>
        <taxon>Conexibacteraceae</taxon>
        <taxon>Conexibacter</taxon>
    </lineage>
</organism>
<feature type="domain" description="HTH gntR-type" evidence="4">
    <location>
        <begin position="19"/>
        <end position="86"/>
    </location>
</feature>
<dbReference type="RefSeq" id="WP_318598720.1">
    <property type="nucleotide sequence ID" value="NZ_JAWSTH010000053.1"/>
</dbReference>
<dbReference type="InterPro" id="IPR036388">
    <property type="entry name" value="WH-like_DNA-bd_sf"/>
</dbReference>
<dbReference type="SUPFAM" id="SSF46785">
    <property type="entry name" value="Winged helix' DNA-binding domain"/>
    <property type="match status" value="1"/>
</dbReference>
<dbReference type="SUPFAM" id="SSF64288">
    <property type="entry name" value="Chorismate lyase-like"/>
    <property type="match status" value="1"/>
</dbReference>
<comment type="caution">
    <text evidence="5">The sequence shown here is derived from an EMBL/GenBank/DDBJ whole genome shotgun (WGS) entry which is preliminary data.</text>
</comment>
<sequence>MRDPVQSSSQSGVERLETRSLSERARDALLEAIQADRFPDGRLPPEAELSVLLGVSRTTLRAALTSLEADGVVSRRRGRGTFVNTHLLRSTMRLNRLIPFTALIAQCGHEPSVDPQEHRFATVPAEAAGPLGIAEDAACLIVERLLRAGGEPVIRVSDTIPLGRLRVAPSEIREADSTFTFVERNCVAPIDYATAEIVPRVAVEGDPIGLELAAGEPYIELIETHFSRDHETIAFSRVSVNDRYVRLSLLRRDA</sequence>
<dbReference type="PANTHER" id="PTHR44846">
    <property type="entry name" value="MANNOSYL-D-GLYCERATE TRANSPORT/METABOLISM SYSTEM REPRESSOR MNGR-RELATED"/>
    <property type="match status" value="1"/>
</dbReference>
<dbReference type="Pfam" id="PF07702">
    <property type="entry name" value="UTRA"/>
    <property type="match status" value="1"/>
</dbReference>
<accession>A0ABU4HSP0</accession>
<keyword evidence="2" id="KW-0238">DNA-binding</keyword>
<dbReference type="SMART" id="SM00866">
    <property type="entry name" value="UTRA"/>
    <property type="match status" value="1"/>
</dbReference>
<evidence type="ECO:0000256" key="1">
    <source>
        <dbReference type="ARBA" id="ARBA00023015"/>
    </source>
</evidence>
<dbReference type="CDD" id="cd07377">
    <property type="entry name" value="WHTH_GntR"/>
    <property type="match status" value="1"/>
</dbReference>
<keyword evidence="3" id="KW-0804">Transcription</keyword>
<dbReference type="InterPro" id="IPR036390">
    <property type="entry name" value="WH_DNA-bd_sf"/>
</dbReference>
<dbReference type="Proteomes" id="UP001284601">
    <property type="component" value="Unassembled WGS sequence"/>
</dbReference>
<dbReference type="Gene3D" id="3.40.1410.10">
    <property type="entry name" value="Chorismate lyase-like"/>
    <property type="match status" value="1"/>
</dbReference>
<dbReference type="EMBL" id="JAWSTH010000053">
    <property type="protein sequence ID" value="MDW5596337.1"/>
    <property type="molecule type" value="Genomic_DNA"/>
</dbReference>
<keyword evidence="1" id="KW-0805">Transcription regulation</keyword>
<proteinExistence type="predicted"/>
<evidence type="ECO:0000313" key="6">
    <source>
        <dbReference type="Proteomes" id="UP001284601"/>
    </source>
</evidence>
<dbReference type="PANTHER" id="PTHR44846:SF17">
    <property type="entry name" value="GNTR-FAMILY TRANSCRIPTIONAL REGULATOR"/>
    <property type="match status" value="1"/>
</dbReference>
<evidence type="ECO:0000259" key="4">
    <source>
        <dbReference type="PROSITE" id="PS50949"/>
    </source>
</evidence>
<evidence type="ECO:0000256" key="3">
    <source>
        <dbReference type="ARBA" id="ARBA00023163"/>
    </source>
</evidence>
<dbReference type="Pfam" id="PF00392">
    <property type="entry name" value="GntR"/>
    <property type="match status" value="1"/>
</dbReference>
<reference evidence="6" key="1">
    <citation type="submission" date="2023-07" db="EMBL/GenBank/DDBJ databases">
        <title>Conexibacter stalactiti sp. nov., isolated from stalactites in a lava cave and emended description of the genus Conexibacter.</title>
        <authorList>
            <person name="Lee S.D."/>
        </authorList>
    </citation>
    <scope>NUCLEOTIDE SEQUENCE [LARGE SCALE GENOMIC DNA]</scope>
    <source>
        <strain evidence="6">KCTC 39840</strain>
    </source>
</reference>
<evidence type="ECO:0000313" key="5">
    <source>
        <dbReference type="EMBL" id="MDW5596337.1"/>
    </source>
</evidence>
<dbReference type="Gene3D" id="1.10.10.10">
    <property type="entry name" value="Winged helix-like DNA-binding domain superfamily/Winged helix DNA-binding domain"/>
    <property type="match status" value="1"/>
</dbReference>
<name>A0ABU4HSP0_9ACTN</name>
<dbReference type="InterPro" id="IPR011663">
    <property type="entry name" value="UTRA"/>
</dbReference>
<protein>
    <submittedName>
        <fullName evidence="5">GntR family transcriptional regulator</fullName>
    </submittedName>
</protein>
<dbReference type="InterPro" id="IPR028978">
    <property type="entry name" value="Chorismate_lyase_/UTRA_dom_sf"/>
</dbReference>
<dbReference type="InterPro" id="IPR050679">
    <property type="entry name" value="Bact_HTH_transcr_reg"/>
</dbReference>
<dbReference type="InterPro" id="IPR000524">
    <property type="entry name" value="Tscrpt_reg_HTH_GntR"/>
</dbReference>
<dbReference type="SMART" id="SM00345">
    <property type="entry name" value="HTH_GNTR"/>
    <property type="match status" value="1"/>
</dbReference>
<dbReference type="PRINTS" id="PR00035">
    <property type="entry name" value="HTHGNTR"/>
</dbReference>
<dbReference type="PROSITE" id="PS50949">
    <property type="entry name" value="HTH_GNTR"/>
    <property type="match status" value="1"/>
</dbReference>
<evidence type="ECO:0000256" key="2">
    <source>
        <dbReference type="ARBA" id="ARBA00023125"/>
    </source>
</evidence>
<keyword evidence="6" id="KW-1185">Reference proteome</keyword>
<gene>
    <name evidence="5" type="ORF">R7226_18465</name>
</gene>